<name>A0A165BMH6_9APHY</name>
<reference evidence="1 2" key="1">
    <citation type="journal article" date="2016" name="Mol. Biol. Evol.">
        <title>Comparative Genomics of Early-Diverging Mushroom-Forming Fungi Provides Insights into the Origins of Lignocellulose Decay Capabilities.</title>
        <authorList>
            <person name="Nagy L.G."/>
            <person name="Riley R."/>
            <person name="Tritt A."/>
            <person name="Adam C."/>
            <person name="Daum C."/>
            <person name="Floudas D."/>
            <person name="Sun H."/>
            <person name="Yadav J.S."/>
            <person name="Pangilinan J."/>
            <person name="Larsson K.H."/>
            <person name="Matsuura K."/>
            <person name="Barry K."/>
            <person name="Labutti K."/>
            <person name="Kuo R."/>
            <person name="Ohm R.A."/>
            <person name="Bhattacharya S.S."/>
            <person name="Shirouzu T."/>
            <person name="Yoshinaga Y."/>
            <person name="Martin F.M."/>
            <person name="Grigoriev I.V."/>
            <person name="Hibbett D.S."/>
        </authorList>
    </citation>
    <scope>NUCLEOTIDE SEQUENCE [LARGE SCALE GENOMIC DNA]</scope>
    <source>
        <strain evidence="1 2">93-53</strain>
    </source>
</reference>
<dbReference type="InParanoid" id="A0A165BMH6"/>
<sequence length="491" mass="56574">MVSESRCNEMRWIHILQEPAWKPIPVTLLHSNVMESIKRKLARLADRTKINSQRLVRIVNGKGKTGYTASSDVEPTMPQLPIEVWENVIDHLWDDDRALRRCILVCRTWYPPSRFHLYTRITIRSVKDVKAYAKMLKQTPELSERAHDMTIVGDWGTDRSALSTAAILLARKLPRLEQLHIEYSDWNPWTMHSDIFLLLPAFSSISCLDLRDVTFPSITVFGHLVCALPGLVELKCFDLKFTHDYFHHDTFGPYHNRVNIRSLSLKEDYHETPEKLTDFLAHPCFSSRLQRLIIDDLFHVAESQHQWKCQRLLNAASSSLSELRLSLVYFGQLAHSEVSTADSALSFTHNTSLQSLWLAFPDQLGVFDLDTLYQVLLSITSGQLEEIVILFKWSHSTQINEANWEVKNLLKIYESVRHKEIDNYLSSASFSTLSKVEFALECCDTTRLSHSGVDTVAEEQWKQQLLPLFPRLTERGILSATMREPGYGDNF</sequence>
<dbReference type="GeneID" id="63819675"/>
<organism evidence="1 2">
    <name type="scientific">Laetiporus sulphureus 93-53</name>
    <dbReference type="NCBI Taxonomy" id="1314785"/>
    <lineage>
        <taxon>Eukaryota</taxon>
        <taxon>Fungi</taxon>
        <taxon>Dikarya</taxon>
        <taxon>Basidiomycota</taxon>
        <taxon>Agaricomycotina</taxon>
        <taxon>Agaricomycetes</taxon>
        <taxon>Polyporales</taxon>
        <taxon>Laetiporus</taxon>
    </lineage>
</organism>
<dbReference type="Proteomes" id="UP000076871">
    <property type="component" value="Unassembled WGS sequence"/>
</dbReference>
<gene>
    <name evidence="1" type="ORF">LAESUDRAFT_484984</name>
</gene>
<dbReference type="RefSeq" id="XP_040759051.1">
    <property type="nucleotide sequence ID" value="XM_040902644.1"/>
</dbReference>
<dbReference type="AlphaFoldDB" id="A0A165BMH6"/>
<dbReference type="SUPFAM" id="SSF52047">
    <property type="entry name" value="RNI-like"/>
    <property type="match status" value="1"/>
</dbReference>
<accession>A0A165BMH6</accession>
<keyword evidence="2" id="KW-1185">Reference proteome</keyword>
<protein>
    <recommendedName>
        <fullName evidence="3">F-box domain-containing protein</fullName>
    </recommendedName>
</protein>
<dbReference type="EMBL" id="KV427666">
    <property type="protein sequence ID" value="KZT01311.1"/>
    <property type="molecule type" value="Genomic_DNA"/>
</dbReference>
<dbReference type="InterPro" id="IPR036047">
    <property type="entry name" value="F-box-like_dom_sf"/>
</dbReference>
<proteinExistence type="predicted"/>
<evidence type="ECO:0008006" key="3">
    <source>
        <dbReference type="Google" id="ProtNLM"/>
    </source>
</evidence>
<dbReference type="OrthoDB" id="2804670at2759"/>
<dbReference type="SUPFAM" id="SSF81383">
    <property type="entry name" value="F-box domain"/>
    <property type="match status" value="1"/>
</dbReference>
<evidence type="ECO:0000313" key="1">
    <source>
        <dbReference type="EMBL" id="KZT01311.1"/>
    </source>
</evidence>
<evidence type="ECO:0000313" key="2">
    <source>
        <dbReference type="Proteomes" id="UP000076871"/>
    </source>
</evidence>